<dbReference type="EMBL" id="JBIUYY010000004">
    <property type="protein sequence ID" value="MFJ2821700.1"/>
    <property type="molecule type" value="Genomic_DNA"/>
</dbReference>
<dbReference type="Pfam" id="PF13424">
    <property type="entry name" value="TPR_12"/>
    <property type="match status" value="2"/>
</dbReference>
<evidence type="ECO:0000256" key="3">
    <source>
        <dbReference type="ARBA" id="ARBA00023015"/>
    </source>
</evidence>
<accession>A0ABW8EEN1</accession>
<feature type="compositionally biased region" description="Low complexity" evidence="7">
    <location>
        <begin position="266"/>
        <end position="275"/>
    </location>
</feature>
<dbReference type="PROSITE" id="PS51755">
    <property type="entry name" value="OMPR_PHOB"/>
    <property type="match status" value="1"/>
</dbReference>
<dbReference type="RefSeq" id="WP_402379847.1">
    <property type="nucleotide sequence ID" value="NZ_JBIUYY010000004.1"/>
</dbReference>
<dbReference type="CDD" id="cd15831">
    <property type="entry name" value="BTAD"/>
    <property type="match status" value="1"/>
</dbReference>
<dbReference type="PANTHER" id="PTHR35807:SF1">
    <property type="entry name" value="TRANSCRIPTIONAL REGULATOR REDD"/>
    <property type="match status" value="1"/>
</dbReference>
<dbReference type="SUPFAM" id="SSF48452">
    <property type="entry name" value="TPR-like"/>
    <property type="match status" value="3"/>
</dbReference>
<proteinExistence type="inferred from homology"/>
<feature type="DNA-binding region" description="OmpR/PhoB-type" evidence="6">
    <location>
        <begin position="1"/>
        <end position="95"/>
    </location>
</feature>
<dbReference type="InterPro" id="IPR051677">
    <property type="entry name" value="AfsR-DnrI-RedD_regulator"/>
</dbReference>
<dbReference type="Gene3D" id="3.40.50.300">
    <property type="entry name" value="P-loop containing nucleotide triphosphate hydrolases"/>
    <property type="match status" value="1"/>
</dbReference>
<evidence type="ECO:0000256" key="1">
    <source>
        <dbReference type="ARBA" id="ARBA00005820"/>
    </source>
</evidence>
<evidence type="ECO:0000313" key="10">
    <source>
        <dbReference type="Proteomes" id="UP001617351"/>
    </source>
</evidence>
<protein>
    <submittedName>
        <fullName evidence="9">BTAD domain-containing putative transcriptional regulator</fullName>
    </submittedName>
</protein>
<comment type="similarity">
    <text evidence="1">Belongs to the AfsR/DnrI/RedD regulatory family.</text>
</comment>
<evidence type="ECO:0000256" key="6">
    <source>
        <dbReference type="PROSITE-ProRule" id="PRU01091"/>
    </source>
</evidence>
<gene>
    <name evidence="9" type="ORF">ACIO7M_11340</name>
</gene>
<feature type="domain" description="OmpR/PhoB-type" evidence="8">
    <location>
        <begin position="1"/>
        <end position="95"/>
    </location>
</feature>
<dbReference type="SUPFAM" id="SSF46894">
    <property type="entry name" value="C-terminal effector domain of the bipartite response regulators"/>
    <property type="match status" value="1"/>
</dbReference>
<evidence type="ECO:0000256" key="5">
    <source>
        <dbReference type="ARBA" id="ARBA00023163"/>
    </source>
</evidence>
<dbReference type="SUPFAM" id="SSF52540">
    <property type="entry name" value="P-loop containing nucleoside triphosphate hydrolases"/>
    <property type="match status" value="1"/>
</dbReference>
<dbReference type="PRINTS" id="PR00364">
    <property type="entry name" value="DISEASERSIST"/>
</dbReference>
<dbReference type="InterPro" id="IPR011990">
    <property type="entry name" value="TPR-like_helical_dom_sf"/>
</dbReference>
<dbReference type="InterPro" id="IPR036388">
    <property type="entry name" value="WH-like_DNA-bd_sf"/>
</dbReference>
<sequence>MSGDVSFAVLGPLEVRTGDERLRLGGPIPARVLATLLLEPGRTVSVSRLVAAAWDDEPPTTAAHQVRKAIADLRQRIPGGATAIATEGPGYRIDVDPARLDLTLFTGRLQQARSALDAHRPAEAAGHLRDALALWRGPVLAGGSGPVIAAASAVLEERRLTAVEQLVELRLALGESGELIGDLRELIAEHPLRETLRGHLMLALYRSGRQAEALAEFGRVRELLVEDLGIDPGPQLTRLHEAILRDSPELAAPEPAAPPAAPPADTPAAPAGAPCTLPPDLPDFTGRERELRHLLAPPDPGLPDAAARVLGIDGMGGSGKTALALHAAHRLAPGYPDGRLYADLRGFSSAENPRPPGAVIGSLLRILGTPGERIPDDLDGRTALWRATLAGRRVLLVLDDAADAAQVRPLLPASSGCLVLVTSRTRMTGLDGADWIGVAAMPPTDGLALITRVLGADRVRAEPGAAAELGSLCGHLPLALRIAGARLRSRPRWTVRHLVDRLGDEARRIDELSSGDQSVKATLQLSYEAMAPAHREALRLLGLHPGRDMGVHSAAALLGTGLREAEDVLEHLLDMNLACQYEMGRYALHDLVRSFTHSLHGAPPRPQERAALERVLDHFLAATEEACRIRFPGRAPAGGAAPAPAEAALPGLPAPVDAAAAEEWFEREQGALLAAAECAERAGFDRHAVHLARNLAFHLNARSSLEEFGRVAAVAVAAARRLGDPAVLRVSLSNQAVAHCKLGRFTEGVTAATEALRLAAGLADRSGEAVCLTLLGLLQSLLGDLAAARRHLERGAALHRDLADARQEAYTLCNLSSVLTWTGRLAEAAAAAARAVALARRAGTAGEQVSALNDLAVAHLALGEEQEALAALERAMDLAGECRMPENLGLTLALAAEACRRTGRTALADDHAERALELTRAHGTAMRQAVVENVLGRVHLLRGAPERARELHAGALRSAGAVGYRIEAARALHGLALAFEALGDPDRARAHRDRADAAFAALTGAAAPDTDLAPVP</sequence>
<dbReference type="Gene3D" id="1.25.40.10">
    <property type="entry name" value="Tetratricopeptide repeat domain"/>
    <property type="match status" value="3"/>
</dbReference>
<keyword evidence="2" id="KW-0902">Two-component regulatory system</keyword>
<dbReference type="Proteomes" id="UP001617351">
    <property type="component" value="Unassembled WGS sequence"/>
</dbReference>
<dbReference type="InterPro" id="IPR027417">
    <property type="entry name" value="P-loop_NTPase"/>
</dbReference>
<dbReference type="InterPro" id="IPR016032">
    <property type="entry name" value="Sig_transdc_resp-reg_C-effctor"/>
</dbReference>
<evidence type="ECO:0000313" key="9">
    <source>
        <dbReference type="EMBL" id="MFJ2821700.1"/>
    </source>
</evidence>
<reference evidence="9 10" key="1">
    <citation type="submission" date="2024-10" db="EMBL/GenBank/DDBJ databases">
        <title>The Natural Products Discovery Center: Release of the First 8490 Sequenced Strains for Exploring Actinobacteria Biosynthetic Diversity.</title>
        <authorList>
            <person name="Kalkreuter E."/>
            <person name="Kautsar S.A."/>
            <person name="Yang D."/>
            <person name="Bader C.D."/>
            <person name="Teijaro C.N."/>
            <person name="Fluegel L."/>
            <person name="Davis C.M."/>
            <person name="Simpson J.R."/>
            <person name="Lauterbach L."/>
            <person name="Steele A.D."/>
            <person name="Gui C."/>
            <person name="Meng S."/>
            <person name="Li G."/>
            <person name="Viehrig K."/>
            <person name="Ye F."/>
            <person name="Su P."/>
            <person name="Kiefer A.F."/>
            <person name="Nichols A."/>
            <person name="Cepeda A.J."/>
            <person name="Yan W."/>
            <person name="Fan B."/>
            <person name="Jiang Y."/>
            <person name="Adhikari A."/>
            <person name="Zheng C.-J."/>
            <person name="Schuster L."/>
            <person name="Cowan T.M."/>
            <person name="Smanski M.J."/>
            <person name="Chevrette M.G."/>
            <person name="De Carvalho L.P.S."/>
            <person name="Shen B."/>
        </authorList>
    </citation>
    <scope>NUCLEOTIDE SEQUENCE [LARGE SCALE GENOMIC DNA]</scope>
    <source>
        <strain evidence="9 10">NPDC087220</strain>
    </source>
</reference>
<keyword evidence="3" id="KW-0805">Transcription regulation</keyword>
<evidence type="ECO:0000256" key="4">
    <source>
        <dbReference type="ARBA" id="ARBA00023125"/>
    </source>
</evidence>
<keyword evidence="4 6" id="KW-0238">DNA-binding</keyword>
<dbReference type="Gene3D" id="1.10.10.10">
    <property type="entry name" value="Winged helix-like DNA-binding domain superfamily/Winged helix DNA-binding domain"/>
    <property type="match status" value="1"/>
</dbReference>
<name>A0ABW8EEN1_STRT5</name>
<dbReference type="SMART" id="SM01043">
    <property type="entry name" value="BTAD"/>
    <property type="match status" value="1"/>
</dbReference>
<keyword evidence="5" id="KW-0804">Transcription</keyword>
<dbReference type="InterPro" id="IPR001867">
    <property type="entry name" value="OmpR/PhoB-type_DNA-bd"/>
</dbReference>
<feature type="compositionally biased region" description="Pro residues" evidence="7">
    <location>
        <begin position="255"/>
        <end position="265"/>
    </location>
</feature>
<keyword evidence="10" id="KW-1185">Reference proteome</keyword>
<dbReference type="SMART" id="SM00862">
    <property type="entry name" value="Trans_reg_C"/>
    <property type="match status" value="1"/>
</dbReference>
<dbReference type="InterPro" id="IPR005158">
    <property type="entry name" value="BTAD"/>
</dbReference>
<dbReference type="Pfam" id="PF03704">
    <property type="entry name" value="BTAD"/>
    <property type="match status" value="1"/>
</dbReference>
<comment type="caution">
    <text evidence="9">The sequence shown here is derived from an EMBL/GenBank/DDBJ whole genome shotgun (WGS) entry which is preliminary data.</text>
</comment>
<dbReference type="PANTHER" id="PTHR35807">
    <property type="entry name" value="TRANSCRIPTIONAL REGULATOR REDD-RELATED"/>
    <property type="match status" value="1"/>
</dbReference>
<evidence type="ECO:0000256" key="2">
    <source>
        <dbReference type="ARBA" id="ARBA00023012"/>
    </source>
</evidence>
<dbReference type="SMART" id="SM00028">
    <property type="entry name" value="TPR"/>
    <property type="match status" value="7"/>
</dbReference>
<feature type="region of interest" description="Disordered" evidence="7">
    <location>
        <begin position="251"/>
        <end position="278"/>
    </location>
</feature>
<organism evidence="9 10">
    <name type="scientific">Streptomyces toxytricini</name>
    <name type="common">Actinomyces toxytricini</name>
    <dbReference type="NCBI Taxonomy" id="67369"/>
    <lineage>
        <taxon>Bacteria</taxon>
        <taxon>Bacillati</taxon>
        <taxon>Actinomycetota</taxon>
        <taxon>Actinomycetes</taxon>
        <taxon>Kitasatosporales</taxon>
        <taxon>Streptomycetaceae</taxon>
        <taxon>Streptomyces</taxon>
    </lineage>
</organism>
<dbReference type="InterPro" id="IPR019734">
    <property type="entry name" value="TPR_rpt"/>
</dbReference>
<evidence type="ECO:0000259" key="8">
    <source>
        <dbReference type="PROSITE" id="PS51755"/>
    </source>
</evidence>
<evidence type="ECO:0000256" key="7">
    <source>
        <dbReference type="SAM" id="MobiDB-lite"/>
    </source>
</evidence>